<name>A0A5C5VL73_9BACT</name>
<dbReference type="AlphaFoldDB" id="A0A5C5VL73"/>
<evidence type="ECO:0008006" key="3">
    <source>
        <dbReference type="Google" id="ProtNLM"/>
    </source>
</evidence>
<proteinExistence type="predicted"/>
<keyword evidence="2" id="KW-1185">Reference proteome</keyword>
<gene>
    <name evidence="1" type="ORF">Enr8_03020</name>
</gene>
<reference evidence="1 2" key="1">
    <citation type="submission" date="2019-02" db="EMBL/GenBank/DDBJ databases">
        <title>Deep-cultivation of Planctomycetes and their phenomic and genomic characterization uncovers novel biology.</title>
        <authorList>
            <person name="Wiegand S."/>
            <person name="Jogler M."/>
            <person name="Boedeker C."/>
            <person name="Pinto D."/>
            <person name="Vollmers J."/>
            <person name="Rivas-Marin E."/>
            <person name="Kohn T."/>
            <person name="Peeters S.H."/>
            <person name="Heuer A."/>
            <person name="Rast P."/>
            <person name="Oberbeckmann S."/>
            <person name="Bunk B."/>
            <person name="Jeske O."/>
            <person name="Meyerdierks A."/>
            <person name="Storesund J.E."/>
            <person name="Kallscheuer N."/>
            <person name="Luecker S."/>
            <person name="Lage O.M."/>
            <person name="Pohl T."/>
            <person name="Merkel B.J."/>
            <person name="Hornburger P."/>
            <person name="Mueller R.-W."/>
            <person name="Bruemmer F."/>
            <person name="Labrenz M."/>
            <person name="Spormann A.M."/>
            <person name="Op Den Camp H."/>
            <person name="Overmann J."/>
            <person name="Amann R."/>
            <person name="Jetten M.S.M."/>
            <person name="Mascher T."/>
            <person name="Medema M.H."/>
            <person name="Devos D.P."/>
            <person name="Kaster A.-K."/>
            <person name="Ovreas L."/>
            <person name="Rohde M."/>
            <person name="Galperin M.Y."/>
            <person name="Jogler C."/>
        </authorList>
    </citation>
    <scope>NUCLEOTIDE SEQUENCE [LARGE SCALE GENOMIC DNA]</scope>
    <source>
        <strain evidence="1 2">Enr8</strain>
    </source>
</reference>
<evidence type="ECO:0000313" key="1">
    <source>
        <dbReference type="EMBL" id="TWT38609.1"/>
    </source>
</evidence>
<dbReference type="EMBL" id="SJPF01000001">
    <property type="protein sequence ID" value="TWT38609.1"/>
    <property type="molecule type" value="Genomic_DNA"/>
</dbReference>
<dbReference type="Proteomes" id="UP000318878">
    <property type="component" value="Unassembled WGS sequence"/>
</dbReference>
<comment type="caution">
    <text evidence="1">The sequence shown here is derived from an EMBL/GenBank/DDBJ whole genome shotgun (WGS) entry which is preliminary data.</text>
</comment>
<protein>
    <recommendedName>
        <fullName evidence="3">STAS/SEC14 domain-containing protein</fullName>
    </recommendedName>
</protein>
<sequence length="171" mass="19820">MGNLEAMMVEPMSTFEFSDFRITPSRESVSPMLSADHDIEFLFICERDHLVVETSGRWRDVEQAMEMIRRIAAEAEAEGQQRVLWYFDLTDFKPTQLECYKIAEGTIPIFRNFILALVRHPPVDAAPSLRIDDIGDIAHNRGYTGRHFADSDEARRWLLSTPLYATHLWDQ</sequence>
<evidence type="ECO:0000313" key="2">
    <source>
        <dbReference type="Proteomes" id="UP000318878"/>
    </source>
</evidence>
<organism evidence="1 2">
    <name type="scientific">Blastopirellula retiformator</name>
    <dbReference type="NCBI Taxonomy" id="2527970"/>
    <lineage>
        <taxon>Bacteria</taxon>
        <taxon>Pseudomonadati</taxon>
        <taxon>Planctomycetota</taxon>
        <taxon>Planctomycetia</taxon>
        <taxon>Pirellulales</taxon>
        <taxon>Pirellulaceae</taxon>
        <taxon>Blastopirellula</taxon>
    </lineage>
</organism>
<accession>A0A5C5VL73</accession>